<comment type="caution">
    <text evidence="1">The sequence shown here is derived from an EMBL/GenBank/DDBJ whole genome shotgun (WGS) entry which is preliminary data.</text>
</comment>
<accession>A0A242MVK4</accession>
<dbReference type="InterPro" id="IPR023346">
    <property type="entry name" value="Lysozyme-like_dom_sf"/>
</dbReference>
<organism evidence="1 2">
    <name type="scientific">Caballeronia sordidicola</name>
    <name type="common">Burkholderia sordidicola</name>
    <dbReference type="NCBI Taxonomy" id="196367"/>
    <lineage>
        <taxon>Bacteria</taxon>
        <taxon>Pseudomonadati</taxon>
        <taxon>Pseudomonadota</taxon>
        <taxon>Betaproteobacteria</taxon>
        <taxon>Burkholderiales</taxon>
        <taxon>Burkholderiaceae</taxon>
        <taxon>Caballeronia</taxon>
    </lineage>
</organism>
<dbReference type="SUPFAM" id="SSF53955">
    <property type="entry name" value="Lysozyme-like"/>
    <property type="match status" value="1"/>
</dbReference>
<dbReference type="Gene3D" id="1.10.530.10">
    <property type="match status" value="1"/>
</dbReference>
<name>A0A242MVK4_CABSO</name>
<dbReference type="Proteomes" id="UP000194546">
    <property type="component" value="Unassembled WGS sequence"/>
</dbReference>
<proteinExistence type="predicted"/>
<sequence length="523" mass="58999">MQFENGECELTTFALRQDGSCNQVGDPSSVHDYEYHMYSEATRLNKKYSDGSTAPANPSPKAPSPSLIYEMLRFGRPAGETMPSDVKFGHWRKVTTPEATGWINLNQPTIGVYSDADFPQWAGWSLINDDAGATSLCASPTIRRWLDLDGNGHVTHAEAKEALKEKAVVKRLSMAICKFPIEWSKDESTIKARWGWVNQASEALPVPLTADEFDLLKAHIQALGFWEDIHDGELPKADACWHFPPKAFVAHFRKCGWLSTVEMAQCFPRRLLHLQGVKFVLSTTSWDTASARSEKWVAAFNIGTRRYGISVNRLRLIHLLSHVIPETGNLHYVKEINGELREYQPHYGRGLIQLTHLANYKSYGSFRGFADGNSPLKFNGLGWDPDVLIAKDNDGNHNTSNCVDSACFYVSNRTHMLEHMDAGCSKENAILVSKDVNGYVEIQNLNGLDVRLQAVVYLKSIFMDESNESGPTSITFDWRRNSQQEPVLDEHGHVVMVGHPPRPKKKFYRTQHTIHIVMERQQP</sequence>
<reference evidence="1 2" key="1">
    <citation type="submission" date="2017-03" db="EMBL/GenBank/DDBJ databases">
        <title>Genome analysis of strain PAMC 26510.</title>
        <authorList>
            <person name="Oh H.-M."/>
            <person name="Yang J.-A."/>
        </authorList>
    </citation>
    <scope>NUCLEOTIDE SEQUENCE [LARGE SCALE GENOMIC DNA]</scope>
    <source>
        <strain evidence="1 2">PAMC 26510</strain>
    </source>
</reference>
<dbReference type="EMBL" id="NBTY01000073">
    <property type="protein sequence ID" value="OTP75468.1"/>
    <property type="molecule type" value="Genomic_DNA"/>
</dbReference>
<evidence type="ECO:0000313" key="2">
    <source>
        <dbReference type="Proteomes" id="UP000194546"/>
    </source>
</evidence>
<dbReference type="RefSeq" id="WP_144022108.1">
    <property type="nucleotide sequence ID" value="NZ_NBTY01000073.1"/>
</dbReference>
<gene>
    <name evidence="1" type="ORF">PAMC26510_13590</name>
</gene>
<evidence type="ECO:0000313" key="1">
    <source>
        <dbReference type="EMBL" id="OTP75468.1"/>
    </source>
</evidence>
<dbReference type="AlphaFoldDB" id="A0A242MVK4"/>
<protein>
    <submittedName>
        <fullName evidence="1">Uncharacterized protein</fullName>
    </submittedName>
</protein>